<gene>
    <name evidence="1" type="ORF">HaLaN_33025</name>
</gene>
<comment type="caution">
    <text evidence="1">The sequence shown here is derived from an EMBL/GenBank/DDBJ whole genome shotgun (WGS) entry which is preliminary data.</text>
</comment>
<sequence>MLTDVKPETITAIPYDIIKEGLQYHVACCPLQAVSSVPGQAAASVWHGAAQRSFVILGKFNVDVAAVRDTLTVKLATALAHACKHSQA</sequence>
<protein>
    <submittedName>
        <fullName evidence="1">Uncharacterized protein</fullName>
    </submittedName>
</protein>
<dbReference type="AlphaFoldDB" id="A0A6A0APQ3"/>
<accession>A0A6A0APQ3</accession>
<evidence type="ECO:0000313" key="2">
    <source>
        <dbReference type="Proteomes" id="UP000485058"/>
    </source>
</evidence>
<reference evidence="1 2" key="1">
    <citation type="submission" date="2020-02" db="EMBL/GenBank/DDBJ databases">
        <title>Draft genome sequence of Haematococcus lacustris strain NIES-144.</title>
        <authorList>
            <person name="Morimoto D."/>
            <person name="Nakagawa S."/>
            <person name="Yoshida T."/>
            <person name="Sawayama S."/>
        </authorList>
    </citation>
    <scope>NUCLEOTIDE SEQUENCE [LARGE SCALE GENOMIC DNA]</scope>
    <source>
        <strain evidence="1 2">NIES-144</strain>
    </source>
</reference>
<keyword evidence="2" id="KW-1185">Reference proteome</keyword>
<dbReference type="EMBL" id="BLLF01009136">
    <property type="protein sequence ID" value="GFH33627.1"/>
    <property type="molecule type" value="Genomic_DNA"/>
</dbReference>
<organism evidence="1 2">
    <name type="scientific">Haematococcus lacustris</name>
    <name type="common">Green alga</name>
    <name type="synonym">Haematococcus pluvialis</name>
    <dbReference type="NCBI Taxonomy" id="44745"/>
    <lineage>
        <taxon>Eukaryota</taxon>
        <taxon>Viridiplantae</taxon>
        <taxon>Chlorophyta</taxon>
        <taxon>core chlorophytes</taxon>
        <taxon>Chlorophyceae</taxon>
        <taxon>CS clade</taxon>
        <taxon>Chlamydomonadales</taxon>
        <taxon>Haematococcaceae</taxon>
        <taxon>Haematococcus</taxon>
    </lineage>
</organism>
<proteinExistence type="predicted"/>
<name>A0A6A0APQ3_HAELA</name>
<dbReference type="Proteomes" id="UP000485058">
    <property type="component" value="Unassembled WGS sequence"/>
</dbReference>
<evidence type="ECO:0000313" key="1">
    <source>
        <dbReference type="EMBL" id="GFH33627.1"/>
    </source>
</evidence>